<evidence type="ECO:0000313" key="5">
    <source>
        <dbReference type="Proteomes" id="UP000265489"/>
    </source>
</evidence>
<dbReference type="CDD" id="cd00004">
    <property type="entry name" value="Sortase"/>
    <property type="match status" value="1"/>
</dbReference>
<comment type="caution">
    <text evidence="4">The sequence shown here is derived from an EMBL/GenBank/DDBJ whole genome shotgun (WGS) entry which is preliminary data.</text>
</comment>
<evidence type="ECO:0000256" key="3">
    <source>
        <dbReference type="SAM" id="Phobius"/>
    </source>
</evidence>
<dbReference type="AlphaFoldDB" id="A0A395W8P0"/>
<dbReference type="EMBL" id="QRYQ01000011">
    <property type="protein sequence ID" value="RGU91416.1"/>
    <property type="molecule type" value="Genomic_DNA"/>
</dbReference>
<protein>
    <submittedName>
        <fullName evidence="4">Sortase</fullName>
    </submittedName>
</protein>
<evidence type="ECO:0000256" key="1">
    <source>
        <dbReference type="ARBA" id="ARBA00022801"/>
    </source>
</evidence>
<feature type="active site" description="Proton donor/acceptor" evidence="2">
    <location>
        <position position="121"/>
    </location>
</feature>
<evidence type="ECO:0000313" key="4">
    <source>
        <dbReference type="EMBL" id="RGU91416.1"/>
    </source>
</evidence>
<dbReference type="Proteomes" id="UP000265489">
    <property type="component" value="Unassembled WGS sequence"/>
</dbReference>
<dbReference type="InterPro" id="IPR023365">
    <property type="entry name" value="Sortase_dom-sf"/>
</dbReference>
<sequence length="192" mass="21631">MKNKLYRNISWIGIFCIVCSISLCAYNVYDSFRSYFVSKQKMNAYHVVKTSVGSVPDYVLNPDMDMPEVDVDGISCIGTLEIPSLDLNLCVTSTCSDENMKQLPCRYYGSIYKSNMVIIAHNYWFHFGRLNTLKSGDDVIFTDASGNCFKYSVDAMDVVSPESVAEVTNGKWPLTLVTCTLDSQNRIVVRCK</sequence>
<dbReference type="RefSeq" id="WP_118325213.1">
    <property type="nucleotide sequence ID" value="NZ_QRYH01000010.1"/>
</dbReference>
<dbReference type="SUPFAM" id="SSF63817">
    <property type="entry name" value="Sortase"/>
    <property type="match status" value="1"/>
</dbReference>
<organism evidence="4 5">
    <name type="scientific">Holdemanella biformis</name>
    <dbReference type="NCBI Taxonomy" id="1735"/>
    <lineage>
        <taxon>Bacteria</taxon>
        <taxon>Bacillati</taxon>
        <taxon>Bacillota</taxon>
        <taxon>Erysipelotrichia</taxon>
        <taxon>Erysipelotrichales</taxon>
        <taxon>Erysipelotrichaceae</taxon>
        <taxon>Holdemanella</taxon>
    </lineage>
</organism>
<dbReference type="GeneID" id="66579585"/>
<keyword evidence="3" id="KW-0812">Transmembrane</keyword>
<dbReference type="InterPro" id="IPR005754">
    <property type="entry name" value="Sortase"/>
</dbReference>
<gene>
    <name evidence="4" type="ORF">DWW32_06790</name>
</gene>
<name>A0A395W8P0_9FIRM</name>
<dbReference type="Gene3D" id="2.40.260.10">
    <property type="entry name" value="Sortase"/>
    <property type="match status" value="1"/>
</dbReference>
<dbReference type="NCBIfam" id="TIGR01076">
    <property type="entry name" value="sortase_fam"/>
    <property type="match status" value="1"/>
</dbReference>
<accession>A0A395W8P0</accession>
<feature type="active site" description="Acyl-thioester intermediate" evidence="2">
    <location>
        <position position="179"/>
    </location>
</feature>
<keyword evidence="1" id="KW-0378">Hydrolase</keyword>
<dbReference type="GO" id="GO:0016787">
    <property type="term" value="F:hydrolase activity"/>
    <property type="evidence" value="ECO:0007669"/>
    <property type="project" value="UniProtKB-KW"/>
</dbReference>
<reference evidence="4 5" key="1">
    <citation type="submission" date="2018-08" db="EMBL/GenBank/DDBJ databases">
        <title>A genome reference for cultivated species of the human gut microbiota.</title>
        <authorList>
            <person name="Zou Y."/>
            <person name="Xue W."/>
            <person name="Luo G."/>
        </authorList>
    </citation>
    <scope>NUCLEOTIDE SEQUENCE [LARGE SCALE GENOMIC DNA]</scope>
    <source>
        <strain evidence="4 5">AF15-20</strain>
    </source>
</reference>
<dbReference type="Pfam" id="PF04203">
    <property type="entry name" value="Sortase"/>
    <property type="match status" value="1"/>
</dbReference>
<evidence type="ECO:0000256" key="2">
    <source>
        <dbReference type="PIRSR" id="PIRSR605754-1"/>
    </source>
</evidence>
<feature type="transmembrane region" description="Helical" evidence="3">
    <location>
        <begin position="9"/>
        <end position="29"/>
    </location>
</feature>
<keyword evidence="3" id="KW-1133">Transmembrane helix</keyword>
<proteinExistence type="predicted"/>
<keyword evidence="3" id="KW-0472">Membrane</keyword>